<comment type="caution">
    <text evidence="2">The sequence shown here is derived from an EMBL/GenBank/DDBJ whole genome shotgun (WGS) entry which is preliminary data.</text>
</comment>
<name>A0ABY0C699_9MICO</name>
<dbReference type="RefSeq" id="WP_106561822.1">
    <property type="nucleotide sequence ID" value="NZ_PYAU01000001.1"/>
</dbReference>
<evidence type="ECO:0000313" key="2">
    <source>
        <dbReference type="EMBL" id="RUQ85526.1"/>
    </source>
</evidence>
<keyword evidence="3" id="KW-1185">Reference proteome</keyword>
<keyword evidence="1" id="KW-0472">Membrane</keyword>
<accession>A0ABY0C699</accession>
<dbReference type="EMBL" id="RZGY01000001">
    <property type="protein sequence ID" value="RUQ85526.1"/>
    <property type="molecule type" value="Genomic_DNA"/>
</dbReference>
<organism evidence="2 3">
    <name type="scientific">Labedella gwakjiensis</name>
    <dbReference type="NCBI Taxonomy" id="390269"/>
    <lineage>
        <taxon>Bacteria</taxon>
        <taxon>Bacillati</taxon>
        <taxon>Actinomycetota</taxon>
        <taxon>Actinomycetes</taxon>
        <taxon>Micrococcales</taxon>
        <taxon>Microbacteriaceae</taxon>
        <taxon>Labedella</taxon>
    </lineage>
</organism>
<protein>
    <submittedName>
        <fullName evidence="2">Uncharacterized protein</fullName>
    </submittedName>
</protein>
<proteinExistence type="predicted"/>
<evidence type="ECO:0000256" key="1">
    <source>
        <dbReference type="SAM" id="Phobius"/>
    </source>
</evidence>
<evidence type="ECO:0000313" key="3">
    <source>
        <dbReference type="Proteomes" id="UP000268291"/>
    </source>
</evidence>
<dbReference type="Proteomes" id="UP000268291">
    <property type="component" value="Unassembled WGS sequence"/>
</dbReference>
<keyword evidence="1" id="KW-0812">Transmembrane</keyword>
<reference evidence="2 3" key="1">
    <citation type="submission" date="2018-12" db="EMBL/GenBank/DDBJ databases">
        <authorList>
            <person name="hu s."/>
            <person name="Xu Y."/>
            <person name="Xu B."/>
            <person name="Li F."/>
        </authorList>
    </citation>
    <scope>NUCLEOTIDE SEQUENCE [LARGE SCALE GENOMIC DNA]</scope>
    <source>
        <strain evidence="2 3">KSW2-17</strain>
    </source>
</reference>
<keyword evidence="1" id="KW-1133">Transmembrane helix</keyword>
<feature type="transmembrane region" description="Helical" evidence="1">
    <location>
        <begin position="17"/>
        <end position="38"/>
    </location>
</feature>
<gene>
    <name evidence="2" type="ORF">ELQ93_00290</name>
</gene>
<sequence>MTPSDAGALVLDPTAQVLLTIFGAALVTAASGFVGAWLQSRRDHKRWVRQERLGAYVAFMKVAQDLAGIARDVEKTIGRGHATRAAVDEARTALAASVDSSERAHLAAQVQRHQDTLEALIAALADNQDRQKMLMDTVVDRATAFYLLGPAKVEDAATAFAGAMGVGGSEEMDRQLGRLHAVMREALRIKH</sequence>